<dbReference type="SUPFAM" id="SSF56112">
    <property type="entry name" value="Protein kinase-like (PK-like)"/>
    <property type="match status" value="1"/>
</dbReference>
<evidence type="ECO:0000259" key="2">
    <source>
        <dbReference type="PROSITE" id="PS50011"/>
    </source>
</evidence>
<dbReference type="GO" id="GO:0005524">
    <property type="term" value="F:ATP binding"/>
    <property type="evidence" value="ECO:0007669"/>
    <property type="project" value="InterPro"/>
</dbReference>
<dbReference type="PANTHER" id="PTHR24348:SF68">
    <property type="entry name" value="SERINE_THREONINE-PROTEIN KINASE ATG1C"/>
    <property type="match status" value="1"/>
</dbReference>
<feature type="domain" description="Protein kinase" evidence="2">
    <location>
        <begin position="1"/>
        <end position="260"/>
    </location>
</feature>
<dbReference type="GO" id="GO:0005737">
    <property type="term" value="C:cytoplasm"/>
    <property type="evidence" value="ECO:0007669"/>
    <property type="project" value="TreeGrafter"/>
</dbReference>
<evidence type="ECO:0000256" key="1">
    <source>
        <dbReference type="SAM" id="MobiDB-lite"/>
    </source>
</evidence>
<feature type="region of interest" description="Disordered" evidence="1">
    <location>
        <begin position="1001"/>
        <end position="1020"/>
    </location>
</feature>
<protein>
    <recommendedName>
        <fullName evidence="2">Protein kinase domain-containing protein</fullName>
    </recommendedName>
</protein>
<dbReference type="InterPro" id="IPR045269">
    <property type="entry name" value="Atg1-like"/>
</dbReference>
<feature type="compositionally biased region" description="Polar residues" evidence="1">
    <location>
        <begin position="430"/>
        <end position="458"/>
    </location>
</feature>
<dbReference type="PROSITE" id="PS50011">
    <property type="entry name" value="PROTEIN_KINASE_DOM"/>
    <property type="match status" value="1"/>
</dbReference>
<name>A0A5J4WE31_9EUKA</name>
<dbReference type="GO" id="GO:0010506">
    <property type="term" value="P:regulation of autophagy"/>
    <property type="evidence" value="ECO:0007669"/>
    <property type="project" value="InterPro"/>
</dbReference>
<sequence length="1037" mass="115397">MAQDFTNFDSQIIRSINLTAAGKLGHTGRAYVVQNFQNGWLGTAKIVPYQHKNDTEITMLQTIQHPFIVPFISVLEGRQDLIFLSELANCYNLFDLLTKCSLTENIAQYIAWQILLGLQEIHKAGYIHGNLKLDNILFRQSSNAEGIDVQLSNFSLGRKIGDRFIMKENGLSCGGIYYAPEAFSENTVADPKMDMFSFGLVLYGLLTKKTLRYIKESNKDPWFDVDEEMSQDAFNLLQQLLCFNPMNRIDVDQALQSNFFPAEWRDQLRIDEQGQVIWNPESHQYIPQELFDVAFGEGNTIDAAIIQSQLQQQQYAFIYQQGPALPNQGISIEQSYYPVQQSTQQIQYPEIYMQQSGNIMSSSTQQLPDGSFYYSGNSIQQSGQNAPNFTQTFQGSGNITGQISIQGQNLSQTQDSLSSLASSTYISRSPYDTSRSNSAEIGSQQSMNSGLFSSTGSVRSKRRVRPEDVIPKESPPIQNQQPVISTINPEGYCNHLPSQFGGIRANTMQNPYAAPPSSGPKQTIDNDLDAVKLPRTTIDKIVTDCFQGNKPPSEMYMQIFIGFNKDKHSKEQIKRLDIFGVYLKRLSEYIPKLETRLFRFNLARRAEIKRLEQLELQNQRDETAKLSQQSTQVPSQPTVQVPSQPTVQVPSIAAEILSTAPENATTVAPSTTSTVSEIPTSSSAPIKTEIQVTYSTIPVINQDTPIQPITEAVSSLSVAIPISTASTSEHSNSITAPIQPVNSLLLPPAGNQHPSSSTAPVHPVSATPSTSESIQQIPQQTEFNNLFIDDIDEDDQVDQDLLRMMTHEEYLRTGALCDVLSEIVKDRIIPANKALKEGLMTIMNKLIFRNPMSPQINRSHMRVLRALSHYGEYDDISQLVKGDGTEMIRKDGIFELSLKMLKPLTREIENSSQGVVNPGNLVKGRNYITGGNKLQSLKLQKHRGNTAVGPGSEEAKPGDKYNKEILDMILLCLYIISTKGSENGKDVSVKIRNKLSEISTAQTQSGSQVPPRPIGSDEQLKGCNPFYGRMVTCDIKS</sequence>
<dbReference type="EMBL" id="SNRW01002291">
    <property type="protein sequence ID" value="KAA6393254.1"/>
    <property type="molecule type" value="Genomic_DNA"/>
</dbReference>
<dbReference type="AlphaFoldDB" id="A0A5J4WE31"/>
<dbReference type="Pfam" id="PF00069">
    <property type="entry name" value="Pkinase"/>
    <property type="match status" value="1"/>
</dbReference>
<feature type="region of interest" description="Disordered" evidence="1">
    <location>
        <begin position="748"/>
        <end position="773"/>
    </location>
</feature>
<dbReference type="InterPro" id="IPR000719">
    <property type="entry name" value="Prot_kinase_dom"/>
</dbReference>
<reference evidence="3 4" key="1">
    <citation type="submission" date="2019-03" db="EMBL/GenBank/DDBJ databases">
        <title>Single cell metagenomics reveals metabolic interactions within the superorganism composed of flagellate Streblomastix strix and complex community of Bacteroidetes bacteria on its surface.</title>
        <authorList>
            <person name="Treitli S.C."/>
            <person name="Kolisko M."/>
            <person name="Husnik F."/>
            <person name="Keeling P."/>
            <person name="Hampl V."/>
        </authorList>
    </citation>
    <scope>NUCLEOTIDE SEQUENCE [LARGE SCALE GENOMIC DNA]</scope>
    <source>
        <strain evidence="3">ST1C</strain>
    </source>
</reference>
<evidence type="ECO:0000313" key="4">
    <source>
        <dbReference type="Proteomes" id="UP000324800"/>
    </source>
</evidence>
<dbReference type="CDD" id="cd00180">
    <property type="entry name" value="PKc"/>
    <property type="match status" value="1"/>
</dbReference>
<dbReference type="InterPro" id="IPR011009">
    <property type="entry name" value="Kinase-like_dom_sf"/>
</dbReference>
<gene>
    <name evidence="3" type="ORF">EZS28_011220</name>
</gene>
<organism evidence="3 4">
    <name type="scientific">Streblomastix strix</name>
    <dbReference type="NCBI Taxonomy" id="222440"/>
    <lineage>
        <taxon>Eukaryota</taxon>
        <taxon>Metamonada</taxon>
        <taxon>Preaxostyla</taxon>
        <taxon>Oxymonadida</taxon>
        <taxon>Streblomastigidae</taxon>
        <taxon>Streblomastix</taxon>
    </lineage>
</organism>
<accession>A0A5J4WE31</accession>
<dbReference type="Gene3D" id="1.10.510.10">
    <property type="entry name" value="Transferase(Phosphotransferase) domain 1"/>
    <property type="match status" value="1"/>
</dbReference>
<proteinExistence type="predicted"/>
<dbReference type="GO" id="GO:0004674">
    <property type="term" value="F:protein serine/threonine kinase activity"/>
    <property type="evidence" value="ECO:0007669"/>
    <property type="project" value="InterPro"/>
</dbReference>
<dbReference type="PANTHER" id="PTHR24348">
    <property type="entry name" value="SERINE/THREONINE-PROTEIN KINASE UNC-51-RELATED"/>
    <property type="match status" value="1"/>
</dbReference>
<evidence type="ECO:0000313" key="3">
    <source>
        <dbReference type="EMBL" id="KAA6393254.1"/>
    </source>
</evidence>
<dbReference type="Proteomes" id="UP000324800">
    <property type="component" value="Unassembled WGS sequence"/>
</dbReference>
<dbReference type="OrthoDB" id="266718at2759"/>
<feature type="region of interest" description="Disordered" evidence="1">
    <location>
        <begin position="428"/>
        <end position="483"/>
    </location>
</feature>
<feature type="compositionally biased region" description="Low complexity" evidence="1">
    <location>
        <begin position="627"/>
        <end position="644"/>
    </location>
</feature>
<comment type="caution">
    <text evidence="3">The sequence shown here is derived from an EMBL/GenBank/DDBJ whole genome shotgun (WGS) entry which is preliminary data.</text>
</comment>
<feature type="region of interest" description="Disordered" evidence="1">
    <location>
        <begin position="622"/>
        <end position="644"/>
    </location>
</feature>